<gene>
    <name evidence="10" type="ORF">ECRASSUSDP1_LOCUS7534</name>
</gene>
<dbReference type="InterPro" id="IPR012792">
    <property type="entry name" value="3-oxoacid_CoA-transf_A"/>
</dbReference>
<evidence type="ECO:0000313" key="10">
    <source>
        <dbReference type="EMBL" id="CAI2366262.1"/>
    </source>
</evidence>
<keyword evidence="6" id="KW-0809">Transit peptide</keyword>
<dbReference type="FunFam" id="3.40.1080.10:FF:000001">
    <property type="entry name" value="Succinyl-coa:3-ketoacid-coenzyme a transferase subunit b"/>
    <property type="match status" value="1"/>
</dbReference>
<dbReference type="AlphaFoldDB" id="A0AAD1UGI9"/>
<dbReference type="NCBIfam" id="TIGR02429">
    <property type="entry name" value="pcaI_scoA_fam"/>
    <property type="match status" value="1"/>
</dbReference>
<reference evidence="10" key="1">
    <citation type="submission" date="2023-07" db="EMBL/GenBank/DDBJ databases">
        <authorList>
            <consortium name="AG Swart"/>
            <person name="Singh M."/>
            <person name="Singh A."/>
            <person name="Seah K."/>
            <person name="Emmerich C."/>
        </authorList>
    </citation>
    <scope>NUCLEOTIDE SEQUENCE</scope>
    <source>
        <strain evidence="10">DP1</strain>
    </source>
</reference>
<comment type="subcellular location">
    <subcellularLocation>
        <location evidence="1">Mitochondrion</location>
    </subcellularLocation>
</comment>
<dbReference type="SUPFAM" id="SSF100950">
    <property type="entry name" value="NagB/RpiA/CoA transferase-like"/>
    <property type="match status" value="2"/>
</dbReference>
<proteinExistence type="inferred from homology"/>
<dbReference type="GO" id="GO:0046952">
    <property type="term" value="P:ketone body catabolic process"/>
    <property type="evidence" value="ECO:0007669"/>
    <property type="project" value="InterPro"/>
</dbReference>
<dbReference type="Pfam" id="PF01144">
    <property type="entry name" value="CoA_trans"/>
    <property type="match status" value="2"/>
</dbReference>
<evidence type="ECO:0000256" key="3">
    <source>
        <dbReference type="ARBA" id="ARBA00005612"/>
    </source>
</evidence>
<evidence type="ECO:0000256" key="2">
    <source>
        <dbReference type="ARBA" id="ARBA00004753"/>
    </source>
</evidence>
<keyword evidence="11" id="KW-1185">Reference proteome</keyword>
<dbReference type="EMBL" id="CAMPGE010007343">
    <property type="protein sequence ID" value="CAI2366262.1"/>
    <property type="molecule type" value="Genomic_DNA"/>
</dbReference>
<dbReference type="InterPro" id="IPR004164">
    <property type="entry name" value="CoA_transf_AS"/>
</dbReference>
<comment type="catalytic activity">
    <reaction evidence="8">
        <text>a 3-oxo acid + succinyl-CoA = a 3-oxoacyl-CoA + succinate</text>
        <dbReference type="Rhea" id="RHEA:24564"/>
        <dbReference type="ChEBI" id="CHEBI:30031"/>
        <dbReference type="ChEBI" id="CHEBI:35973"/>
        <dbReference type="ChEBI" id="CHEBI:57292"/>
        <dbReference type="ChEBI" id="CHEBI:90726"/>
        <dbReference type="EC" id="2.8.3.5"/>
    </reaction>
</comment>
<dbReference type="Proteomes" id="UP001295684">
    <property type="component" value="Unassembled WGS sequence"/>
</dbReference>
<evidence type="ECO:0000313" key="11">
    <source>
        <dbReference type="Proteomes" id="UP001295684"/>
    </source>
</evidence>
<dbReference type="InterPro" id="IPR012791">
    <property type="entry name" value="3-oxoacid_CoA-transf_B"/>
</dbReference>
<evidence type="ECO:0000256" key="9">
    <source>
        <dbReference type="PIRSR" id="PIRSR000858-1"/>
    </source>
</evidence>
<evidence type="ECO:0000256" key="5">
    <source>
        <dbReference type="ARBA" id="ARBA00022679"/>
    </source>
</evidence>
<evidence type="ECO:0000256" key="4">
    <source>
        <dbReference type="ARBA" id="ARBA00007154"/>
    </source>
</evidence>
<comment type="similarity">
    <text evidence="4 8">Belongs to the 3-oxoacid CoA-transferase family.</text>
</comment>
<feature type="active site" description="5-glutamyl coenzyme A thioester intermediate" evidence="9">
    <location>
        <position position="349"/>
    </location>
</feature>
<dbReference type="GO" id="GO:0008260">
    <property type="term" value="F:succinyl-CoA:3-oxo-acid CoA-transferase activity"/>
    <property type="evidence" value="ECO:0007669"/>
    <property type="project" value="UniProtKB-EC"/>
</dbReference>
<dbReference type="PANTHER" id="PTHR13707">
    <property type="entry name" value="KETOACID-COENZYME A TRANSFERASE"/>
    <property type="match status" value="1"/>
</dbReference>
<comment type="pathway">
    <text evidence="2 8">Ketone metabolism; succinyl-CoA degradation; acetoacetyl-CoA from succinyl-CoA: step 1/1.</text>
</comment>
<keyword evidence="7 8" id="KW-0496">Mitochondrion</keyword>
<dbReference type="InterPro" id="IPR004163">
    <property type="entry name" value="CoA_transf_BS"/>
</dbReference>
<dbReference type="InterPro" id="IPR004165">
    <property type="entry name" value="CoA_trans_fam_I"/>
</dbReference>
<dbReference type="NCBIfam" id="TIGR02428">
    <property type="entry name" value="pcaJ_scoB_fam"/>
    <property type="match status" value="1"/>
</dbReference>
<evidence type="ECO:0000256" key="8">
    <source>
        <dbReference type="PIRNR" id="PIRNR000858"/>
    </source>
</evidence>
<evidence type="ECO:0000256" key="7">
    <source>
        <dbReference type="ARBA" id="ARBA00023128"/>
    </source>
</evidence>
<keyword evidence="5 8" id="KW-0808">Transferase</keyword>
<organism evidence="10 11">
    <name type="scientific">Euplotes crassus</name>
    <dbReference type="NCBI Taxonomy" id="5936"/>
    <lineage>
        <taxon>Eukaryota</taxon>
        <taxon>Sar</taxon>
        <taxon>Alveolata</taxon>
        <taxon>Ciliophora</taxon>
        <taxon>Intramacronucleata</taxon>
        <taxon>Spirotrichea</taxon>
        <taxon>Hypotrichia</taxon>
        <taxon>Euplotida</taxon>
        <taxon>Euplotidae</taxon>
        <taxon>Moneuplotes</taxon>
    </lineage>
</organism>
<comment type="function">
    <text evidence="8">Key enzyme for ketone body catabolism. Transfers the CoA moiety from succinate to acetoacetate. Formation of the enzyme-CoA intermediate proceeds via an unstable anhydride species formed between the carboxylate groups of the enzyme and substrate.</text>
</comment>
<sequence>MWRIKYFHNTRKFLRTSSKTSCKSSLSRISERRFAAQIFNNCEEAIHDIKDGSRIAFGGFGICGIPENLIESIKTKNIRELECISSNGGLSDWGVGRLMINKQIKRMIGGAIMENKLYEKQYLEGDLEAEFIPQGTLAERLRAAGNGIPGFYTRTGVGTFLEHGGFPIRMPQNGEEATLVTTPREVKIFDDAKYLLEIALKADFACVKGWKADQKGNVIFRKSARNFNIDCAKAAKICIVEVEEIVPTGSIDPDSIHLPHIFVQRLIKCDNYEKRVEQLTSCNKDGKVDTSLLGRNAGEVSESCLKRKRIAMKAAKGLKDGTYVNLGIGIPTLISNFIPEGLDVTFQSENGILGMGGFPLEKDIDPDLINAGKQTVTTVPGASFFSSSQSFGMIRGKHIDVTFLGGFQVSESGDLANWVIPKKLVKGMGGAMDLVQGAKKIVVMMEHVTKDNQLKVLKECELPLTGENCVDELITDLAIFRWNEERKMILEEIAFDTTVEEVRRLTTARFEISDNLQTFYEE</sequence>
<name>A0AAD1UGI9_EUPCR</name>
<dbReference type="InterPro" id="IPR037171">
    <property type="entry name" value="NagB/RpiA_transferase-like"/>
</dbReference>
<dbReference type="PIRSF" id="PIRSF000858">
    <property type="entry name" value="SCOT-t"/>
    <property type="match status" value="1"/>
</dbReference>
<dbReference type="InterPro" id="IPR014388">
    <property type="entry name" value="3-oxoacid_CoA-transferase"/>
</dbReference>
<dbReference type="GO" id="GO:0005739">
    <property type="term" value="C:mitochondrion"/>
    <property type="evidence" value="ECO:0007669"/>
    <property type="project" value="UniProtKB-SubCell"/>
</dbReference>
<accession>A0AAD1UGI9</accession>
<dbReference type="PROSITE" id="PS01274">
    <property type="entry name" value="COA_TRANSF_2"/>
    <property type="match status" value="1"/>
</dbReference>
<dbReference type="PROSITE" id="PS01273">
    <property type="entry name" value="COA_TRANSF_1"/>
    <property type="match status" value="1"/>
</dbReference>
<evidence type="ECO:0000256" key="1">
    <source>
        <dbReference type="ARBA" id="ARBA00004173"/>
    </source>
</evidence>
<dbReference type="EC" id="2.8.3.5" evidence="8"/>
<dbReference type="PANTHER" id="PTHR13707:SF60">
    <property type="entry name" value="ACETATE COA-TRANSFERASE SUBUNIT ALPHA"/>
    <property type="match status" value="1"/>
</dbReference>
<comment type="similarity">
    <text evidence="3">Belongs to the 3-oxoacid CoA-transferase subunit A family.</text>
</comment>
<protein>
    <recommendedName>
        <fullName evidence="8">Succinyl-CoA:3-ketoacid-coenzyme A transferase</fullName>
        <ecNumber evidence="8">2.8.3.5</ecNumber>
    </recommendedName>
</protein>
<dbReference type="SMART" id="SM00882">
    <property type="entry name" value="CoA_trans"/>
    <property type="match status" value="2"/>
</dbReference>
<dbReference type="Gene3D" id="3.40.1080.10">
    <property type="entry name" value="Glutaconate Coenzyme A-transferase"/>
    <property type="match status" value="2"/>
</dbReference>
<evidence type="ECO:0000256" key="6">
    <source>
        <dbReference type="ARBA" id="ARBA00022946"/>
    </source>
</evidence>
<comment type="caution">
    <text evidence="10">The sequence shown here is derived from an EMBL/GenBank/DDBJ whole genome shotgun (WGS) entry which is preliminary data.</text>
</comment>